<keyword evidence="2" id="KW-0378">Hydrolase</keyword>
<dbReference type="PROSITE" id="PS50056">
    <property type="entry name" value="TYR_PHOSPHATASE_2"/>
    <property type="match status" value="1"/>
</dbReference>
<dbReference type="CDD" id="cd14498">
    <property type="entry name" value="DSP"/>
    <property type="match status" value="1"/>
</dbReference>
<evidence type="ECO:0000256" key="1">
    <source>
        <dbReference type="ARBA" id="ARBA00008601"/>
    </source>
</evidence>
<dbReference type="InterPro" id="IPR000340">
    <property type="entry name" value="Dual-sp_phosphatase_cat-dom"/>
</dbReference>
<dbReference type="PROSITE" id="PS50054">
    <property type="entry name" value="TYR_PHOSPHATASE_DUAL"/>
    <property type="match status" value="1"/>
</dbReference>
<evidence type="ECO:0000313" key="7">
    <source>
        <dbReference type="EMBL" id="QHT08488.1"/>
    </source>
</evidence>
<evidence type="ECO:0000259" key="5">
    <source>
        <dbReference type="PROSITE" id="PS50054"/>
    </source>
</evidence>
<dbReference type="EMBL" id="MN739497">
    <property type="protein sequence ID" value="QHT08488.1"/>
    <property type="molecule type" value="Genomic_DNA"/>
</dbReference>
<evidence type="ECO:0000256" key="4">
    <source>
        <dbReference type="SAM" id="Phobius"/>
    </source>
</evidence>
<evidence type="ECO:0008006" key="8">
    <source>
        <dbReference type="Google" id="ProtNLM"/>
    </source>
</evidence>
<keyword evidence="4" id="KW-0812">Transmembrane</keyword>
<name>A0A6C0CVD6_9ZZZZ</name>
<dbReference type="SUPFAM" id="SSF52799">
    <property type="entry name" value="(Phosphotyrosine protein) phosphatases II"/>
    <property type="match status" value="1"/>
</dbReference>
<dbReference type="InterPro" id="IPR020422">
    <property type="entry name" value="TYR_PHOSPHATASE_DUAL_dom"/>
</dbReference>
<evidence type="ECO:0000259" key="6">
    <source>
        <dbReference type="PROSITE" id="PS50056"/>
    </source>
</evidence>
<accession>A0A6C0CVD6</accession>
<dbReference type="AlphaFoldDB" id="A0A6C0CVD6"/>
<comment type="similarity">
    <text evidence="1">Belongs to the protein-tyrosine phosphatase family. Non-receptor class dual specificity subfamily.</text>
</comment>
<sequence length="140" mass="16193">MYDEIIEYLYVGSASALNHSEKFNLIVNCTNNVFFTNKNENTIRIPIDDDPYENKLFLQLLDDTNVLEKINTSINNKESVLVHCYAGQQRSCALVACYLIKYNNMTPNTAINYIKQKRRVAFIGAVTFISAIVHFFYYKL</sequence>
<dbReference type="InterPro" id="IPR029021">
    <property type="entry name" value="Prot-tyrosine_phosphatase-like"/>
</dbReference>
<feature type="transmembrane region" description="Helical" evidence="4">
    <location>
        <begin position="120"/>
        <end position="138"/>
    </location>
</feature>
<keyword evidence="4" id="KW-0472">Membrane</keyword>
<dbReference type="Pfam" id="PF00782">
    <property type="entry name" value="DSPc"/>
    <property type="match status" value="1"/>
</dbReference>
<dbReference type="PANTHER" id="PTHR45961">
    <property type="entry name" value="IP21249P"/>
    <property type="match status" value="1"/>
</dbReference>
<dbReference type="InterPro" id="IPR052103">
    <property type="entry name" value="Dual_spec_Phospatases"/>
</dbReference>
<dbReference type="SMART" id="SM00195">
    <property type="entry name" value="DSPc"/>
    <property type="match status" value="1"/>
</dbReference>
<keyword evidence="4" id="KW-1133">Transmembrane helix</keyword>
<proteinExistence type="inferred from homology"/>
<reference evidence="7" key="1">
    <citation type="journal article" date="2020" name="Nature">
        <title>Giant virus diversity and host interactions through global metagenomics.</title>
        <authorList>
            <person name="Schulz F."/>
            <person name="Roux S."/>
            <person name="Paez-Espino D."/>
            <person name="Jungbluth S."/>
            <person name="Walsh D.A."/>
            <person name="Denef V.J."/>
            <person name="McMahon K.D."/>
            <person name="Konstantinidis K.T."/>
            <person name="Eloe-Fadrosh E.A."/>
            <person name="Kyrpides N.C."/>
            <person name="Woyke T."/>
        </authorList>
    </citation>
    <scope>NUCLEOTIDE SEQUENCE</scope>
    <source>
        <strain evidence="7">GVMAG-M-3300022752-66</strain>
    </source>
</reference>
<dbReference type="InterPro" id="IPR000387">
    <property type="entry name" value="Tyr_Pase_dom"/>
</dbReference>
<dbReference type="PANTHER" id="PTHR45961:SF6">
    <property type="entry name" value="IP21249P"/>
    <property type="match status" value="1"/>
</dbReference>
<organism evidence="7">
    <name type="scientific">viral metagenome</name>
    <dbReference type="NCBI Taxonomy" id="1070528"/>
    <lineage>
        <taxon>unclassified sequences</taxon>
        <taxon>metagenomes</taxon>
        <taxon>organismal metagenomes</taxon>
    </lineage>
</organism>
<evidence type="ECO:0000256" key="2">
    <source>
        <dbReference type="ARBA" id="ARBA00022801"/>
    </source>
</evidence>
<feature type="domain" description="Tyrosine-protein phosphatase" evidence="5">
    <location>
        <begin position="1"/>
        <end position="140"/>
    </location>
</feature>
<dbReference type="GO" id="GO:0004721">
    <property type="term" value="F:phosphoprotein phosphatase activity"/>
    <property type="evidence" value="ECO:0007669"/>
    <property type="project" value="UniProtKB-KW"/>
</dbReference>
<protein>
    <recommendedName>
        <fullName evidence="8">Tyrosine specific protein phosphatases domain-containing protein</fullName>
    </recommendedName>
</protein>
<keyword evidence="3" id="KW-0904">Protein phosphatase</keyword>
<evidence type="ECO:0000256" key="3">
    <source>
        <dbReference type="ARBA" id="ARBA00022912"/>
    </source>
</evidence>
<dbReference type="Gene3D" id="3.90.190.10">
    <property type="entry name" value="Protein tyrosine phosphatase superfamily"/>
    <property type="match status" value="1"/>
</dbReference>
<feature type="domain" description="Tyrosine specific protein phosphatases" evidence="6">
    <location>
        <begin position="64"/>
        <end position="118"/>
    </location>
</feature>